<dbReference type="AlphaFoldDB" id="A0A4C1YZE4"/>
<comment type="caution">
    <text evidence="2">The sequence shown here is derived from an EMBL/GenBank/DDBJ whole genome shotgun (WGS) entry which is preliminary data.</text>
</comment>
<evidence type="ECO:0008006" key="4">
    <source>
        <dbReference type="Google" id="ProtNLM"/>
    </source>
</evidence>
<organism evidence="2 3">
    <name type="scientific">Eumeta variegata</name>
    <name type="common">Bagworm moth</name>
    <name type="synonym">Eumeta japonica</name>
    <dbReference type="NCBI Taxonomy" id="151549"/>
    <lineage>
        <taxon>Eukaryota</taxon>
        <taxon>Metazoa</taxon>
        <taxon>Ecdysozoa</taxon>
        <taxon>Arthropoda</taxon>
        <taxon>Hexapoda</taxon>
        <taxon>Insecta</taxon>
        <taxon>Pterygota</taxon>
        <taxon>Neoptera</taxon>
        <taxon>Endopterygota</taxon>
        <taxon>Lepidoptera</taxon>
        <taxon>Glossata</taxon>
        <taxon>Ditrysia</taxon>
        <taxon>Tineoidea</taxon>
        <taxon>Psychidae</taxon>
        <taxon>Oiketicinae</taxon>
        <taxon>Eumeta</taxon>
    </lineage>
</organism>
<evidence type="ECO:0000256" key="1">
    <source>
        <dbReference type="SAM" id="MobiDB-lite"/>
    </source>
</evidence>
<evidence type="ECO:0000313" key="2">
    <source>
        <dbReference type="EMBL" id="GBP80313.1"/>
    </source>
</evidence>
<gene>
    <name evidence="2" type="ORF">EVAR_47813_1</name>
</gene>
<dbReference type="EMBL" id="BGZK01001456">
    <property type="protein sequence ID" value="GBP80313.1"/>
    <property type="molecule type" value="Genomic_DNA"/>
</dbReference>
<keyword evidence="3" id="KW-1185">Reference proteome</keyword>
<sequence length="405" mass="46439">MHETRAQRSRQARRRPRPSGAPRTVRPSLFKNAMFATCQTICLFFAGTYRNWKNLKFIVENLLVFEGVSDCIKQESSAARAAEDRKAIAKLILTIDPPLYVHNKEATSPNDLWQKLKTMFDDHELYSDPVNVREAIKTPDRYKWIAAMKDELQASDENDARIPVEELFSSKTLVQWSAMSWESKKQRTVALSNMKTEYMSIAEPSKEAIYLKSLLYELPGSNNSPRRLYAPATFSLQIKGLAILKFPRWRNASRGDDDYRDRRLNVLSQLRSALIRFKSKRVQSRYLPPRPSEGRPTIRGRAALELPSSSLSNGEILIPAFGIQTLGRRGPASRCTTSATRRRMKLSECFAKQPNNRPRFDGKRGTFGRPERGHGVVIENRRGRTCRRAQTRSRRVFVCICLVNN</sequence>
<feature type="region of interest" description="Disordered" evidence="1">
    <location>
        <begin position="354"/>
        <end position="373"/>
    </location>
</feature>
<reference evidence="2 3" key="1">
    <citation type="journal article" date="2019" name="Commun. Biol.">
        <title>The bagworm genome reveals a unique fibroin gene that provides high tensile strength.</title>
        <authorList>
            <person name="Kono N."/>
            <person name="Nakamura H."/>
            <person name="Ohtoshi R."/>
            <person name="Tomita M."/>
            <person name="Numata K."/>
            <person name="Arakawa K."/>
        </authorList>
    </citation>
    <scope>NUCLEOTIDE SEQUENCE [LARGE SCALE GENOMIC DNA]</scope>
</reference>
<dbReference type="Proteomes" id="UP000299102">
    <property type="component" value="Unassembled WGS sequence"/>
</dbReference>
<feature type="compositionally biased region" description="Basic residues" evidence="1">
    <location>
        <begin position="7"/>
        <end position="17"/>
    </location>
</feature>
<feature type="compositionally biased region" description="Basic and acidic residues" evidence="1">
    <location>
        <begin position="358"/>
        <end position="373"/>
    </location>
</feature>
<dbReference type="OrthoDB" id="413361at2759"/>
<feature type="region of interest" description="Disordered" evidence="1">
    <location>
        <begin position="1"/>
        <end position="25"/>
    </location>
</feature>
<evidence type="ECO:0000313" key="3">
    <source>
        <dbReference type="Proteomes" id="UP000299102"/>
    </source>
</evidence>
<proteinExistence type="predicted"/>
<accession>A0A4C1YZE4</accession>
<name>A0A4C1YZE4_EUMVA</name>
<protein>
    <recommendedName>
        <fullName evidence="4">Retrovirus-related Pol polyprotein from transposon TNT 1-94</fullName>
    </recommendedName>
</protein>